<sequence>MKHTKQDIHSRAEQERGGGGGGGEEATHEVLSSLPKRNPPPWQNAILHYPVTAIPKSQRRFMPNDLLATCGLLD</sequence>
<dbReference type="EMBL" id="FQ790245">
    <property type="protein sequence ID" value="CCD42261.1"/>
    <property type="molecule type" value="Genomic_DNA"/>
</dbReference>
<proteinExistence type="predicted"/>
<evidence type="ECO:0000256" key="1">
    <source>
        <dbReference type="SAM" id="MobiDB-lite"/>
    </source>
</evidence>
<organism evidence="2 3">
    <name type="scientific">Botryotinia fuckeliana (strain T4)</name>
    <name type="common">Noble rot fungus</name>
    <name type="synonym">Botrytis cinerea</name>
    <dbReference type="NCBI Taxonomy" id="999810"/>
    <lineage>
        <taxon>Eukaryota</taxon>
        <taxon>Fungi</taxon>
        <taxon>Dikarya</taxon>
        <taxon>Ascomycota</taxon>
        <taxon>Pezizomycotina</taxon>
        <taxon>Leotiomycetes</taxon>
        <taxon>Helotiales</taxon>
        <taxon>Sclerotiniaceae</taxon>
        <taxon>Botrytis</taxon>
    </lineage>
</organism>
<dbReference type="HOGENOM" id="CLU_2687496_0_0_1"/>
<feature type="region of interest" description="Disordered" evidence="1">
    <location>
        <begin position="1"/>
        <end position="43"/>
    </location>
</feature>
<evidence type="ECO:0000313" key="2">
    <source>
        <dbReference type="EMBL" id="CCD42261.1"/>
    </source>
</evidence>
<protein>
    <submittedName>
        <fullName evidence="2">Uncharacterized protein</fullName>
    </submittedName>
</protein>
<dbReference type="InParanoid" id="G2XN05"/>
<reference evidence="3" key="1">
    <citation type="journal article" date="2011" name="PLoS Genet.">
        <title>Genomic analysis of the necrotrophic fungal pathogens Sclerotinia sclerotiorum and Botrytis cinerea.</title>
        <authorList>
            <person name="Amselem J."/>
            <person name="Cuomo C.A."/>
            <person name="van Kan J.A."/>
            <person name="Viaud M."/>
            <person name="Benito E.P."/>
            <person name="Couloux A."/>
            <person name="Coutinho P.M."/>
            <person name="de Vries R.P."/>
            <person name="Dyer P.S."/>
            <person name="Fillinger S."/>
            <person name="Fournier E."/>
            <person name="Gout L."/>
            <person name="Hahn M."/>
            <person name="Kohn L."/>
            <person name="Lapalu N."/>
            <person name="Plummer K.M."/>
            <person name="Pradier J.M."/>
            <person name="Quevillon E."/>
            <person name="Sharon A."/>
            <person name="Simon A."/>
            <person name="ten Have A."/>
            <person name="Tudzynski B."/>
            <person name="Tudzynski P."/>
            <person name="Wincker P."/>
            <person name="Andrew M."/>
            <person name="Anthouard V."/>
            <person name="Beever R.E."/>
            <person name="Beffa R."/>
            <person name="Benoit I."/>
            <person name="Bouzid O."/>
            <person name="Brault B."/>
            <person name="Chen Z."/>
            <person name="Choquer M."/>
            <person name="Collemare J."/>
            <person name="Cotton P."/>
            <person name="Danchin E.G."/>
            <person name="Da Silva C."/>
            <person name="Gautier A."/>
            <person name="Giraud C."/>
            <person name="Giraud T."/>
            <person name="Gonzalez C."/>
            <person name="Grossetete S."/>
            <person name="Guldener U."/>
            <person name="Henrissat B."/>
            <person name="Howlett B.J."/>
            <person name="Kodira C."/>
            <person name="Kretschmer M."/>
            <person name="Lappartient A."/>
            <person name="Leroch M."/>
            <person name="Levis C."/>
            <person name="Mauceli E."/>
            <person name="Neuveglise C."/>
            <person name="Oeser B."/>
            <person name="Pearson M."/>
            <person name="Poulain J."/>
            <person name="Poussereau N."/>
            <person name="Quesneville H."/>
            <person name="Rascle C."/>
            <person name="Schumacher J."/>
            <person name="Segurens B."/>
            <person name="Sexton A."/>
            <person name="Silva E."/>
            <person name="Sirven C."/>
            <person name="Soanes D.M."/>
            <person name="Talbot N.J."/>
            <person name="Templeton M."/>
            <person name="Yandava C."/>
            <person name="Yarden O."/>
            <person name="Zeng Q."/>
            <person name="Rollins J.A."/>
            <person name="Lebrun M.H."/>
            <person name="Dickman M."/>
        </authorList>
    </citation>
    <scope>NUCLEOTIDE SEQUENCE [LARGE SCALE GENOMIC DNA]</scope>
    <source>
        <strain evidence="3">T4</strain>
    </source>
</reference>
<name>G2XN05_BOTF4</name>
<feature type="compositionally biased region" description="Basic and acidic residues" evidence="1">
    <location>
        <begin position="1"/>
        <end position="16"/>
    </location>
</feature>
<accession>G2XN05</accession>
<gene>
    <name evidence="2" type="ORF">BofuT4_uP013890.1</name>
</gene>
<dbReference type="AlphaFoldDB" id="G2XN05"/>
<dbReference type="Proteomes" id="UP000008177">
    <property type="component" value="Unplaced contigs"/>
</dbReference>
<evidence type="ECO:0000313" key="3">
    <source>
        <dbReference type="Proteomes" id="UP000008177"/>
    </source>
</evidence>